<evidence type="ECO:0000259" key="3">
    <source>
        <dbReference type="Pfam" id="PF18962"/>
    </source>
</evidence>
<organism evidence="4 5">
    <name type="scientific">Seonamhaeicola maritimus</name>
    <dbReference type="NCBI Taxonomy" id="2591822"/>
    <lineage>
        <taxon>Bacteria</taxon>
        <taxon>Pseudomonadati</taxon>
        <taxon>Bacteroidota</taxon>
        <taxon>Flavobacteriia</taxon>
        <taxon>Flavobacteriales</taxon>
        <taxon>Flavobacteriaceae</taxon>
    </lineage>
</organism>
<comment type="caution">
    <text evidence="4">The sequence shown here is derived from an EMBL/GenBank/DDBJ whole genome shotgun (WGS) entry which is preliminary data.</text>
</comment>
<dbReference type="EMBL" id="VRKQ01000008">
    <property type="protein sequence ID" value="TXG39533.1"/>
    <property type="molecule type" value="Genomic_DNA"/>
</dbReference>
<feature type="signal peptide" evidence="2">
    <location>
        <begin position="1"/>
        <end position="23"/>
    </location>
</feature>
<evidence type="ECO:0000256" key="1">
    <source>
        <dbReference type="ARBA" id="ARBA00022729"/>
    </source>
</evidence>
<name>A0A5C7GMG8_9FLAO</name>
<proteinExistence type="predicted"/>
<evidence type="ECO:0000256" key="2">
    <source>
        <dbReference type="SAM" id="SignalP"/>
    </source>
</evidence>
<evidence type="ECO:0000313" key="4">
    <source>
        <dbReference type="EMBL" id="TXG39533.1"/>
    </source>
</evidence>
<accession>A0A5C7GMG8</accession>
<sequence>MKKITLKISAFLLLVMFGSQVDAQPILWTENGTYKIGARGTNLFMTINGGTGALEWQTELPGDDPTQVWAIVDHRSPASTGLMEITSQAGGLDWTMCIASDAGYPNVTITVEQRLPKVVSAGDWSGLDQFQRRKAKVDANGDPDSGGSNPATGNNALFIQAPAGTNSRYGVIPTAAGDPVEFNGGGIDVIDYHFIAALSTEAFDASSIFIANPVKNELSVKGLTSNISQVAIYSLLGQEVLSRKLNGESSLNLDISALTSGMYIVDFKGENGSLTKKIVKQ</sequence>
<dbReference type="RefSeq" id="WP_147767103.1">
    <property type="nucleotide sequence ID" value="NZ_VRKQ01000008.1"/>
</dbReference>
<evidence type="ECO:0000313" key="5">
    <source>
        <dbReference type="Proteomes" id="UP000321080"/>
    </source>
</evidence>
<reference evidence="4 5" key="1">
    <citation type="submission" date="2019-08" db="EMBL/GenBank/DDBJ databases">
        <title>Seonamhaeicola sediminis sp. nov., isolated from marine sediment.</title>
        <authorList>
            <person name="Cao W.R."/>
        </authorList>
    </citation>
    <scope>NUCLEOTIDE SEQUENCE [LARGE SCALE GENOMIC DNA]</scope>
    <source>
        <strain evidence="4 5">1505</strain>
    </source>
</reference>
<keyword evidence="1 2" id="KW-0732">Signal</keyword>
<feature type="domain" description="Secretion system C-terminal sorting" evidence="3">
    <location>
        <begin position="212"/>
        <end position="279"/>
    </location>
</feature>
<dbReference type="Proteomes" id="UP000321080">
    <property type="component" value="Unassembled WGS sequence"/>
</dbReference>
<dbReference type="NCBIfam" id="TIGR04183">
    <property type="entry name" value="Por_Secre_tail"/>
    <property type="match status" value="1"/>
</dbReference>
<dbReference type="AlphaFoldDB" id="A0A5C7GMG8"/>
<dbReference type="InterPro" id="IPR026444">
    <property type="entry name" value="Secre_tail"/>
</dbReference>
<gene>
    <name evidence="4" type="ORF">FUA22_06595</name>
</gene>
<protein>
    <submittedName>
        <fullName evidence="4">T9SS type A sorting domain-containing protein</fullName>
    </submittedName>
</protein>
<dbReference type="OrthoDB" id="977776at2"/>
<keyword evidence="5" id="KW-1185">Reference proteome</keyword>
<feature type="chain" id="PRO_5022789890" evidence="2">
    <location>
        <begin position="24"/>
        <end position="281"/>
    </location>
</feature>
<dbReference type="Pfam" id="PF18962">
    <property type="entry name" value="Por_Secre_tail"/>
    <property type="match status" value="1"/>
</dbReference>